<keyword evidence="1" id="KW-0472">Membrane</keyword>
<keyword evidence="1" id="KW-0812">Transmembrane</keyword>
<reference evidence="3 4" key="1">
    <citation type="submission" date="2021-04" db="EMBL/GenBank/DDBJ databases">
        <title>Magnetospirillum sulfuroxidans sp. nov., a facultative chemolithoautotrophic sulfur-oxidizing alphaproteobacterium isolated from freshwater sediment and proposals for Paramagetospirillum gen. nov., and Magnetospirillaceae fam. nov.</title>
        <authorList>
            <person name="Koziaeva V."/>
            <person name="Geelhoed J.S."/>
            <person name="Sorokin D.Y."/>
            <person name="Grouzdev D.S."/>
        </authorList>
    </citation>
    <scope>NUCLEOTIDE SEQUENCE [LARGE SCALE GENOMIC DNA]</scope>
    <source>
        <strain evidence="3 4">J10</strain>
    </source>
</reference>
<evidence type="ECO:0000313" key="4">
    <source>
        <dbReference type="Proteomes" id="UP000680714"/>
    </source>
</evidence>
<feature type="signal peptide" evidence="2">
    <location>
        <begin position="1"/>
        <end position="19"/>
    </location>
</feature>
<feature type="transmembrane region" description="Helical" evidence="1">
    <location>
        <begin position="229"/>
        <end position="249"/>
    </location>
</feature>
<keyword evidence="4" id="KW-1185">Reference proteome</keyword>
<organism evidence="3 4">
    <name type="scientific">Magnetospirillum sulfuroxidans</name>
    <dbReference type="NCBI Taxonomy" id="611300"/>
    <lineage>
        <taxon>Bacteria</taxon>
        <taxon>Pseudomonadati</taxon>
        <taxon>Pseudomonadota</taxon>
        <taxon>Alphaproteobacteria</taxon>
        <taxon>Rhodospirillales</taxon>
        <taxon>Rhodospirillaceae</taxon>
        <taxon>Magnetospirillum</taxon>
    </lineage>
</organism>
<dbReference type="EMBL" id="JAGTUF010000015">
    <property type="protein sequence ID" value="MBR9972927.1"/>
    <property type="molecule type" value="Genomic_DNA"/>
</dbReference>
<accession>A0ABS5IFI7</accession>
<name>A0ABS5IFI7_9PROT</name>
<dbReference type="Proteomes" id="UP000680714">
    <property type="component" value="Unassembled WGS sequence"/>
</dbReference>
<feature type="transmembrane region" description="Helical" evidence="1">
    <location>
        <begin position="302"/>
        <end position="324"/>
    </location>
</feature>
<evidence type="ECO:0000256" key="2">
    <source>
        <dbReference type="SAM" id="SignalP"/>
    </source>
</evidence>
<comment type="caution">
    <text evidence="3">The sequence shown here is derived from an EMBL/GenBank/DDBJ whole genome shotgun (WGS) entry which is preliminary data.</text>
</comment>
<sequence>MRITLITFIFLALTHTATADTSHTATPKAGGCSLPEYDDYVRKIVNAAVKEEKDHNNTTRMNEIRMLAKRSISFNVIPTPTRASFGNFFILDLRIENNLPVSIGIDPKKISIKLPVNSTTNNNEEFISTKGVQHSANSDNTCASDDTEQIILSTGHDAVLRWKCSPKISIPEYLIDRPEMEQSVKIDGTVNMLTNESNATDSQNNKENTKNPLTYPFSFTHKIKFETPLVWTFVGAIFGGILSIVWQFFHEDIEHKIENLPLNKRIAMSIARRKIGYYVLKKFVVLSFAVLLVLLIDMSSSGFLFVNIKLFGIFGAALAGFLICQMLRDSNLEKVKHLFGGN</sequence>
<dbReference type="RefSeq" id="WP_211550173.1">
    <property type="nucleotide sequence ID" value="NZ_JAGTUF010000015.1"/>
</dbReference>
<keyword evidence="2" id="KW-0732">Signal</keyword>
<feature type="transmembrane region" description="Helical" evidence="1">
    <location>
        <begin position="275"/>
        <end position="296"/>
    </location>
</feature>
<protein>
    <submittedName>
        <fullName evidence="3">Uncharacterized protein</fullName>
    </submittedName>
</protein>
<evidence type="ECO:0000256" key="1">
    <source>
        <dbReference type="SAM" id="Phobius"/>
    </source>
</evidence>
<proteinExistence type="predicted"/>
<keyword evidence="1" id="KW-1133">Transmembrane helix</keyword>
<gene>
    <name evidence="3" type="ORF">KEC16_14480</name>
</gene>
<feature type="chain" id="PRO_5046621945" evidence="2">
    <location>
        <begin position="20"/>
        <end position="342"/>
    </location>
</feature>
<evidence type="ECO:0000313" key="3">
    <source>
        <dbReference type="EMBL" id="MBR9972927.1"/>
    </source>
</evidence>